<dbReference type="EMBL" id="GEDC01015473">
    <property type="protein sequence ID" value="JAS21825.1"/>
    <property type="molecule type" value="Transcribed_RNA"/>
</dbReference>
<proteinExistence type="predicted"/>
<organism evidence="2">
    <name type="scientific">Clastoptera arizonana</name>
    <name type="common">Arizona spittle bug</name>
    <dbReference type="NCBI Taxonomy" id="38151"/>
    <lineage>
        <taxon>Eukaryota</taxon>
        <taxon>Metazoa</taxon>
        <taxon>Ecdysozoa</taxon>
        <taxon>Arthropoda</taxon>
        <taxon>Hexapoda</taxon>
        <taxon>Insecta</taxon>
        <taxon>Pterygota</taxon>
        <taxon>Neoptera</taxon>
        <taxon>Paraneoptera</taxon>
        <taxon>Hemiptera</taxon>
        <taxon>Auchenorrhyncha</taxon>
        <taxon>Cercopoidea</taxon>
        <taxon>Clastopteridae</taxon>
        <taxon>Clastoptera</taxon>
    </lineage>
</organism>
<evidence type="ECO:0000313" key="2">
    <source>
        <dbReference type="EMBL" id="JAS21825.1"/>
    </source>
</evidence>
<feature type="non-terminal residue" evidence="2">
    <location>
        <position position="362"/>
    </location>
</feature>
<protein>
    <submittedName>
        <fullName evidence="2">Uncharacterized protein</fullName>
    </submittedName>
</protein>
<keyword evidence="1" id="KW-0175">Coiled coil</keyword>
<feature type="non-terminal residue" evidence="2">
    <location>
        <position position="1"/>
    </location>
</feature>
<reference evidence="2" key="1">
    <citation type="submission" date="2015-12" db="EMBL/GenBank/DDBJ databases">
        <title>De novo transcriptome assembly of four potential Pierce s Disease insect vectors from Arizona vineyards.</title>
        <authorList>
            <person name="Tassone E.E."/>
        </authorList>
    </citation>
    <scope>NUCLEOTIDE SEQUENCE</scope>
</reference>
<evidence type="ECO:0000256" key="1">
    <source>
        <dbReference type="SAM" id="Coils"/>
    </source>
</evidence>
<accession>A0A1B6D8C2</accession>
<feature type="coiled-coil region" evidence="1">
    <location>
        <begin position="260"/>
        <end position="338"/>
    </location>
</feature>
<gene>
    <name evidence="2" type="ORF">g.11564</name>
</gene>
<dbReference type="AlphaFoldDB" id="A0A1B6D8C2"/>
<sequence length="362" mass="42075">KDLKSLLHIRQEEQEQLLQKCLSTEIKCNALDSENLKLKNMIEVFEKSENEQGHLEEEINDLKNVLHMRQEELEQLLQKCSSTEIKCNALDSENVKLKNMIEGFEKVEEEKGALKEEIKDLNNQLSSNKEAKDQLLKKSFNLELQLNELNSENLKLQNLFEAAKSEENLLIAELKTKCKDLTDKIKICYENNDILKTENSSLLNKVCEKCTEANQIFEEQLIQKNNEISLLEKGLKSVLQTNSTLKSTNKEKSDEITLIQKKLKEAVQALDKEKQSVQKLQSTKLEIDALRSKLGAYEHTAAVMKSYSEEVEKKDAELAKLREQTQNKEHQYQMLEKKFETFQTNQKTIFAKYEDQLRKTKE</sequence>
<name>A0A1B6D8C2_9HEMI</name>
<feature type="coiled-coil region" evidence="1">
    <location>
        <begin position="31"/>
        <end position="191"/>
    </location>
</feature>